<dbReference type="InterPro" id="IPR024607">
    <property type="entry name" value="Sulfatase_CS"/>
</dbReference>
<dbReference type="InterPro" id="IPR050738">
    <property type="entry name" value="Sulfatase"/>
</dbReference>
<evidence type="ECO:0000313" key="7">
    <source>
        <dbReference type="EMBL" id="MBM6857580.1"/>
    </source>
</evidence>
<dbReference type="SUPFAM" id="SSF53649">
    <property type="entry name" value="Alkaline phosphatase-like"/>
    <property type="match status" value="1"/>
</dbReference>
<comment type="PTM">
    <text evidence="5">The conversion to 3-oxoalanine (also known as C-formylglycine, FGly), of a serine or cysteine residue in prokaryotes and of a cysteine residue in eukaryotes, is critical for catalytic activity.</text>
</comment>
<dbReference type="EMBL" id="JACJMO010000010">
    <property type="protein sequence ID" value="MBM6857580.1"/>
    <property type="molecule type" value="Genomic_DNA"/>
</dbReference>
<keyword evidence="2" id="KW-0479">Metal-binding</keyword>
<comment type="similarity">
    <text evidence="1">Belongs to the sulfatase family.</text>
</comment>
<dbReference type="CDD" id="cd16034">
    <property type="entry name" value="sulfatase_like"/>
    <property type="match status" value="1"/>
</dbReference>
<name>A0AA41DBL3_9BACT</name>
<proteinExistence type="inferred from homology"/>
<feature type="domain" description="Sulfatase N-terminal" evidence="6">
    <location>
        <begin position="35"/>
        <end position="377"/>
    </location>
</feature>
<dbReference type="AlphaFoldDB" id="A0AA41DBL3"/>
<dbReference type="Pfam" id="PF00884">
    <property type="entry name" value="Sulfatase"/>
    <property type="match status" value="1"/>
</dbReference>
<dbReference type="PANTHER" id="PTHR42693:SF53">
    <property type="entry name" value="ENDO-4-O-SULFATASE"/>
    <property type="match status" value="1"/>
</dbReference>
<reference evidence="7 8" key="1">
    <citation type="journal article" date="2021" name="Sci. Rep.">
        <title>The distribution of antibiotic resistance genes in chicken gut microbiota commensals.</title>
        <authorList>
            <person name="Juricova H."/>
            <person name="Matiasovicova J."/>
            <person name="Kubasova T."/>
            <person name="Cejkova D."/>
            <person name="Rychlik I."/>
        </authorList>
    </citation>
    <scope>NUCLEOTIDE SEQUENCE [LARGE SCALE GENOMIC DNA]</scope>
    <source>
        <strain evidence="7 8">An421</strain>
    </source>
</reference>
<evidence type="ECO:0000256" key="5">
    <source>
        <dbReference type="PIRSR" id="PIRSR600917-52"/>
    </source>
</evidence>
<dbReference type="InterPro" id="IPR017850">
    <property type="entry name" value="Alkaline_phosphatase_core_sf"/>
</dbReference>
<evidence type="ECO:0000259" key="6">
    <source>
        <dbReference type="Pfam" id="PF00884"/>
    </source>
</evidence>
<dbReference type="Gene3D" id="3.40.720.10">
    <property type="entry name" value="Alkaline Phosphatase, subunit A"/>
    <property type="match status" value="1"/>
</dbReference>
<evidence type="ECO:0000256" key="4">
    <source>
        <dbReference type="ARBA" id="ARBA00022837"/>
    </source>
</evidence>
<organism evidence="7 8">
    <name type="scientific">Caecibacteroides pullorum</name>
    <dbReference type="NCBI Taxonomy" id="2725562"/>
    <lineage>
        <taxon>Bacteria</taxon>
        <taxon>Pseudomonadati</taxon>
        <taxon>Bacteroidota</taxon>
        <taxon>Bacteroidia</taxon>
        <taxon>Bacteroidales</taxon>
        <taxon>Bacteroidaceae</taxon>
        <taxon>Caecibacteroides</taxon>
    </lineage>
</organism>
<sequence length="495" mass="56650">MKNYANFCFAAIASTLYQLPVQATAVSDNSGNERPNLLVIMADQFRGDAFSFRGKEAVKTPHFDSFAREAVVCTQAVSGYPVSSPARGMFLSGAYPHKNGVITNCQSESAVQDVELREDLTCWSDVLHSEGYHTAYIGKWHLDKPVKPFIDCYNNKGEMAWNEWCPPHRRHGFDYWVAYGTYDWHLKPMYWNSQAGREDFYYVNQWGPEYEADLAIQYLDSIKGSDQPFAMMVSMNPPHTGYELVPDNYKELYKGLNVDSVVAAMPHLRNADQKYVDYFKKSLPDYYACISGVDEQFGRIIEALKRNGMFDHTIVVFVSDHGDSMGMHENIGKNIFYEEAMRVPFMISWGDKLSPRVDQDLLLSVEDFCPTILSLMGLEDKIPSSVQTRNLSKQILGSRKNMPKYQLYMRYNQVNSTGKNPDTGARGIRNKQYTYAAKFKKGIITEEYLFDRKNDPYQMNNLADKEVKLVGKLKKILTKMLVDVEDPAYTVFSRP</sequence>
<evidence type="ECO:0000313" key="8">
    <source>
        <dbReference type="Proteomes" id="UP000698924"/>
    </source>
</evidence>
<accession>A0AA41DBL3</accession>
<dbReference type="Gene3D" id="3.30.1120.10">
    <property type="match status" value="1"/>
</dbReference>
<evidence type="ECO:0000256" key="1">
    <source>
        <dbReference type="ARBA" id="ARBA00008779"/>
    </source>
</evidence>
<protein>
    <submittedName>
        <fullName evidence="7">Sulfatase</fullName>
    </submittedName>
</protein>
<keyword evidence="3" id="KW-0378">Hydrolase</keyword>
<keyword evidence="4" id="KW-0106">Calcium</keyword>
<dbReference type="RefSeq" id="WP_204971683.1">
    <property type="nucleotide sequence ID" value="NZ_JAAZTS010000011.1"/>
</dbReference>
<keyword evidence="8" id="KW-1185">Reference proteome</keyword>
<dbReference type="PANTHER" id="PTHR42693">
    <property type="entry name" value="ARYLSULFATASE FAMILY MEMBER"/>
    <property type="match status" value="1"/>
</dbReference>
<dbReference type="Proteomes" id="UP000698924">
    <property type="component" value="Unassembled WGS sequence"/>
</dbReference>
<evidence type="ECO:0000256" key="3">
    <source>
        <dbReference type="ARBA" id="ARBA00022801"/>
    </source>
</evidence>
<dbReference type="InterPro" id="IPR000917">
    <property type="entry name" value="Sulfatase_N"/>
</dbReference>
<evidence type="ECO:0000256" key="2">
    <source>
        <dbReference type="ARBA" id="ARBA00022723"/>
    </source>
</evidence>
<dbReference type="PROSITE" id="PS00149">
    <property type="entry name" value="SULFATASE_2"/>
    <property type="match status" value="1"/>
</dbReference>
<gene>
    <name evidence="7" type="ORF">H6D15_08220</name>
</gene>
<feature type="modified residue" description="3-oxoalanine (Ser)" evidence="5">
    <location>
        <position position="83"/>
    </location>
</feature>
<dbReference type="GO" id="GO:0004065">
    <property type="term" value="F:arylsulfatase activity"/>
    <property type="evidence" value="ECO:0007669"/>
    <property type="project" value="TreeGrafter"/>
</dbReference>
<comment type="caution">
    <text evidence="7">The sequence shown here is derived from an EMBL/GenBank/DDBJ whole genome shotgun (WGS) entry which is preliminary data.</text>
</comment>
<dbReference type="GO" id="GO:0046872">
    <property type="term" value="F:metal ion binding"/>
    <property type="evidence" value="ECO:0007669"/>
    <property type="project" value="UniProtKB-KW"/>
</dbReference>